<evidence type="ECO:0000313" key="2">
    <source>
        <dbReference type="EMBL" id="RHE59282.1"/>
    </source>
</evidence>
<dbReference type="Pfam" id="PF12888">
    <property type="entry name" value="Lipid_bd"/>
    <property type="match status" value="1"/>
</dbReference>
<sequence length="170" mass="18133">MKKVVYLLIMAAGLALASCEKDEVGNTATKALAGEWYVTVDGVDASGAVLYEDVFGLGHTMLYTYNTAANVPTEMYVDDAGNVWEYKVRVKSDVNALTFSTEGAVANEAYDCNVTIESGKVLPGAATTPHGTPADSIVFYVTFSDDDNVPAAYSKLKVAGYRYTGLAQDN</sequence>
<dbReference type="RefSeq" id="WP_025836286.1">
    <property type="nucleotide sequence ID" value="NZ_CP176641.1"/>
</dbReference>
<evidence type="ECO:0000256" key="1">
    <source>
        <dbReference type="SAM" id="SignalP"/>
    </source>
</evidence>
<proteinExistence type="predicted"/>
<dbReference type="EMBL" id="QSKL01000012">
    <property type="protein sequence ID" value="RHE59282.1"/>
    <property type="molecule type" value="Genomic_DNA"/>
</dbReference>
<dbReference type="AlphaFoldDB" id="A0A414JMR7"/>
<dbReference type="InterPro" id="IPR024404">
    <property type="entry name" value="Lipid-bd_put"/>
</dbReference>
<evidence type="ECO:0000313" key="3">
    <source>
        <dbReference type="Proteomes" id="UP000284640"/>
    </source>
</evidence>
<dbReference type="PROSITE" id="PS51257">
    <property type="entry name" value="PROKAR_LIPOPROTEIN"/>
    <property type="match status" value="1"/>
</dbReference>
<comment type="caution">
    <text evidence="2">The sequence shown here is derived from an EMBL/GenBank/DDBJ whole genome shotgun (WGS) entry which is preliminary data.</text>
</comment>
<accession>A0A414JMR7</accession>
<feature type="signal peptide" evidence="1">
    <location>
        <begin position="1"/>
        <end position="17"/>
    </location>
</feature>
<reference evidence="2 3" key="1">
    <citation type="submission" date="2018-08" db="EMBL/GenBank/DDBJ databases">
        <title>A genome reference for cultivated species of the human gut microbiota.</title>
        <authorList>
            <person name="Zou Y."/>
            <person name="Xue W."/>
            <person name="Luo G."/>
        </authorList>
    </citation>
    <scope>NUCLEOTIDE SEQUENCE [LARGE SCALE GENOMIC DNA]</scope>
    <source>
        <strain evidence="2 3">AM27-46</strain>
    </source>
</reference>
<dbReference type="InterPro" id="IPR038668">
    <property type="entry name" value="Lipid-bd_sf"/>
</dbReference>
<feature type="chain" id="PRO_5019157881" description="Lipid-binding hydrolase" evidence="1">
    <location>
        <begin position="18"/>
        <end position="170"/>
    </location>
</feature>
<protein>
    <recommendedName>
        <fullName evidence="4">Lipid-binding hydrolase</fullName>
    </recommendedName>
</protein>
<organism evidence="2 3">
    <name type="scientific">Bacteroides uniformis</name>
    <dbReference type="NCBI Taxonomy" id="820"/>
    <lineage>
        <taxon>Bacteria</taxon>
        <taxon>Pseudomonadati</taxon>
        <taxon>Bacteroidota</taxon>
        <taxon>Bacteroidia</taxon>
        <taxon>Bacteroidales</taxon>
        <taxon>Bacteroidaceae</taxon>
        <taxon>Bacteroides</taxon>
    </lineage>
</organism>
<keyword evidence="1" id="KW-0732">Signal</keyword>
<dbReference type="Proteomes" id="UP000284640">
    <property type="component" value="Unassembled WGS sequence"/>
</dbReference>
<dbReference type="Gene3D" id="2.40.128.220">
    <property type="match status" value="1"/>
</dbReference>
<name>A0A414JMR7_BACUN</name>
<evidence type="ECO:0008006" key="4">
    <source>
        <dbReference type="Google" id="ProtNLM"/>
    </source>
</evidence>
<gene>
    <name evidence="2" type="ORF">DW729_12820</name>
</gene>